<dbReference type="EMBL" id="CAXHTB010000015">
    <property type="protein sequence ID" value="CAL0320594.1"/>
    <property type="molecule type" value="Genomic_DNA"/>
</dbReference>
<dbReference type="Pfam" id="PF00462">
    <property type="entry name" value="Glutaredoxin"/>
    <property type="match status" value="1"/>
</dbReference>
<evidence type="ECO:0000256" key="2">
    <source>
        <dbReference type="ARBA" id="ARBA00038006"/>
    </source>
</evidence>
<dbReference type="Pfam" id="PF07765">
    <property type="entry name" value="KIP1"/>
    <property type="match status" value="1"/>
</dbReference>
<dbReference type="PROSITE" id="PS51774">
    <property type="entry name" value="NAB"/>
    <property type="match status" value="1"/>
</dbReference>
<dbReference type="InterPro" id="IPR002109">
    <property type="entry name" value="Glutaredoxin"/>
</dbReference>
<evidence type="ECO:0000256" key="3">
    <source>
        <dbReference type="SAM" id="Coils"/>
    </source>
</evidence>
<accession>A0AAV1XGB9</accession>
<feature type="domain" description="NAB" evidence="5">
    <location>
        <begin position="78"/>
        <end position="159"/>
    </location>
</feature>
<dbReference type="PANTHER" id="PTHR32258:SF28">
    <property type="entry name" value="PROTEIN NETWORKED 3A-RELATED"/>
    <property type="match status" value="1"/>
</dbReference>
<evidence type="ECO:0000259" key="5">
    <source>
        <dbReference type="PROSITE" id="PS51774"/>
    </source>
</evidence>
<evidence type="ECO:0000256" key="1">
    <source>
        <dbReference type="ARBA" id="ARBA00023054"/>
    </source>
</evidence>
<feature type="compositionally biased region" description="Basic and acidic residues" evidence="4">
    <location>
        <begin position="193"/>
        <end position="206"/>
    </location>
</feature>
<proteinExistence type="inferred from homology"/>
<feature type="region of interest" description="Disordered" evidence="4">
    <location>
        <begin position="193"/>
        <end position="224"/>
    </location>
</feature>
<evidence type="ECO:0000313" key="7">
    <source>
        <dbReference type="Proteomes" id="UP001497480"/>
    </source>
</evidence>
<dbReference type="GO" id="GO:0005774">
    <property type="term" value="C:vacuolar membrane"/>
    <property type="evidence" value="ECO:0007669"/>
    <property type="project" value="TreeGrafter"/>
</dbReference>
<dbReference type="InterPro" id="IPR036249">
    <property type="entry name" value="Thioredoxin-like_sf"/>
</dbReference>
<dbReference type="AlphaFoldDB" id="A0AAV1XGB9"/>
<dbReference type="Proteomes" id="UP001497480">
    <property type="component" value="Unassembled WGS sequence"/>
</dbReference>
<feature type="coiled-coil region" evidence="3">
    <location>
        <begin position="233"/>
        <end position="298"/>
    </location>
</feature>
<dbReference type="InterPro" id="IPR051861">
    <property type="entry name" value="NET_actin-binding_domain"/>
</dbReference>
<keyword evidence="1 3" id="KW-0175">Coiled coil</keyword>
<sequence length="350" mass="41601">MDKVMRLASEKGVVIFTKSSCCLCYAVNILFKEIGVVPSVYEIDKDPEGREMEKAITRDVGDIEEKRILMERLINKQPSRWWIESHSLTKRSPWLQATLDELNEKTNTMLKLIEEDADSFAKRAEMYYKKRPELVSMVEDFYRSHRSLAERYDQVRPDTWFHPLPKNNAASPTHASHKKWLSFGDHVYDSYSDEKSMDSEVDNPDKDENEIEEEEKERYTNSTKEKDVGFVNVKANNDEVMKARKDIESHNEENKAHEDEIKQKDTSYDELMMLREEVERLRKDNRAQKERLQQKDEEKIQVIRQMSVAIDMLKQENVRIRSYIETHLLKLEVELEQMQMVEKQIQIQHY</sequence>
<evidence type="ECO:0000256" key="4">
    <source>
        <dbReference type="SAM" id="MobiDB-lite"/>
    </source>
</evidence>
<dbReference type="InterPro" id="IPR011684">
    <property type="entry name" value="NAB"/>
</dbReference>
<reference evidence="6 7" key="1">
    <citation type="submission" date="2024-03" db="EMBL/GenBank/DDBJ databases">
        <authorList>
            <person name="Martinez-Hernandez J."/>
        </authorList>
    </citation>
    <scope>NUCLEOTIDE SEQUENCE [LARGE SCALE GENOMIC DNA]</scope>
</reference>
<keyword evidence="7" id="KW-1185">Reference proteome</keyword>
<comment type="similarity">
    <text evidence="2">Belongs to the NET family.</text>
</comment>
<dbReference type="PANTHER" id="PTHR32258">
    <property type="entry name" value="PROTEIN NETWORKED 4A"/>
    <property type="match status" value="1"/>
</dbReference>
<dbReference type="Gene3D" id="3.40.30.10">
    <property type="entry name" value="Glutaredoxin"/>
    <property type="match status" value="1"/>
</dbReference>
<comment type="caution">
    <text evidence="6">The sequence shown here is derived from an EMBL/GenBank/DDBJ whole genome shotgun (WGS) entry which is preliminary data.</text>
</comment>
<organism evidence="6 7">
    <name type="scientific">Lupinus luteus</name>
    <name type="common">European yellow lupine</name>
    <dbReference type="NCBI Taxonomy" id="3873"/>
    <lineage>
        <taxon>Eukaryota</taxon>
        <taxon>Viridiplantae</taxon>
        <taxon>Streptophyta</taxon>
        <taxon>Embryophyta</taxon>
        <taxon>Tracheophyta</taxon>
        <taxon>Spermatophyta</taxon>
        <taxon>Magnoliopsida</taxon>
        <taxon>eudicotyledons</taxon>
        <taxon>Gunneridae</taxon>
        <taxon>Pentapetalae</taxon>
        <taxon>rosids</taxon>
        <taxon>fabids</taxon>
        <taxon>Fabales</taxon>
        <taxon>Fabaceae</taxon>
        <taxon>Papilionoideae</taxon>
        <taxon>50 kb inversion clade</taxon>
        <taxon>genistoids sensu lato</taxon>
        <taxon>core genistoids</taxon>
        <taxon>Genisteae</taxon>
        <taxon>Lupinus</taxon>
    </lineage>
</organism>
<evidence type="ECO:0000313" key="6">
    <source>
        <dbReference type="EMBL" id="CAL0320594.1"/>
    </source>
</evidence>
<protein>
    <recommendedName>
        <fullName evidence="5">NAB domain-containing protein</fullName>
    </recommendedName>
</protein>
<dbReference type="PROSITE" id="PS51354">
    <property type="entry name" value="GLUTAREDOXIN_2"/>
    <property type="match status" value="1"/>
</dbReference>
<gene>
    <name evidence="6" type="ORF">LLUT_LOCUS21654</name>
</gene>
<dbReference type="SUPFAM" id="SSF52833">
    <property type="entry name" value="Thioredoxin-like"/>
    <property type="match status" value="1"/>
</dbReference>
<dbReference type="GO" id="GO:0003779">
    <property type="term" value="F:actin binding"/>
    <property type="evidence" value="ECO:0007669"/>
    <property type="project" value="InterPro"/>
</dbReference>
<name>A0AAV1XGB9_LUPLU</name>